<feature type="region of interest" description="Disordered" evidence="1">
    <location>
        <begin position="41"/>
        <end position="75"/>
    </location>
</feature>
<keyword evidence="3" id="KW-1185">Reference proteome</keyword>
<accession>A0A917SIZ2</accession>
<evidence type="ECO:0000313" key="2">
    <source>
        <dbReference type="EMBL" id="GGL84304.1"/>
    </source>
</evidence>
<feature type="compositionally biased region" description="Basic and acidic residues" evidence="1">
    <location>
        <begin position="52"/>
        <end position="62"/>
    </location>
</feature>
<sequence length="75" mass="8214">MVASEAFRLGQTAVRGIDGQRAGRHPTDQQIWSALNDAMRDRSPEDALPPFLDHHIGPDRVQGKRAHSGTLTLGE</sequence>
<comment type="caution">
    <text evidence="2">The sequence shown here is derived from an EMBL/GenBank/DDBJ whole genome shotgun (WGS) entry which is preliminary data.</text>
</comment>
<evidence type="ECO:0000256" key="1">
    <source>
        <dbReference type="SAM" id="MobiDB-lite"/>
    </source>
</evidence>
<protein>
    <submittedName>
        <fullName evidence="2">Uncharacterized protein</fullName>
    </submittedName>
</protein>
<reference evidence="2" key="2">
    <citation type="submission" date="2020-09" db="EMBL/GenBank/DDBJ databases">
        <authorList>
            <person name="Sun Q."/>
            <person name="Zhou Y."/>
        </authorList>
    </citation>
    <scope>NUCLEOTIDE SEQUENCE</scope>
    <source>
        <strain evidence="2">CGMCC 4.7306</strain>
    </source>
</reference>
<dbReference type="EMBL" id="BMMZ01000025">
    <property type="protein sequence ID" value="GGL84304.1"/>
    <property type="molecule type" value="Genomic_DNA"/>
</dbReference>
<name>A0A917SIZ2_9ACTN</name>
<organism evidence="2 3">
    <name type="scientific">Microlunatus endophyticus</name>
    <dbReference type="NCBI Taxonomy" id="1716077"/>
    <lineage>
        <taxon>Bacteria</taxon>
        <taxon>Bacillati</taxon>
        <taxon>Actinomycetota</taxon>
        <taxon>Actinomycetes</taxon>
        <taxon>Propionibacteriales</taxon>
        <taxon>Propionibacteriaceae</taxon>
        <taxon>Microlunatus</taxon>
    </lineage>
</organism>
<gene>
    <name evidence="2" type="ORF">GCM10011575_48200</name>
</gene>
<reference evidence="2" key="1">
    <citation type="journal article" date="2014" name="Int. J. Syst. Evol. Microbiol.">
        <title>Complete genome sequence of Corynebacterium casei LMG S-19264T (=DSM 44701T), isolated from a smear-ripened cheese.</title>
        <authorList>
            <consortium name="US DOE Joint Genome Institute (JGI-PGF)"/>
            <person name="Walter F."/>
            <person name="Albersmeier A."/>
            <person name="Kalinowski J."/>
            <person name="Ruckert C."/>
        </authorList>
    </citation>
    <scope>NUCLEOTIDE SEQUENCE</scope>
    <source>
        <strain evidence="2">CGMCC 4.7306</strain>
    </source>
</reference>
<dbReference type="AlphaFoldDB" id="A0A917SIZ2"/>
<evidence type="ECO:0000313" key="3">
    <source>
        <dbReference type="Proteomes" id="UP000613840"/>
    </source>
</evidence>
<dbReference type="Proteomes" id="UP000613840">
    <property type="component" value="Unassembled WGS sequence"/>
</dbReference>
<proteinExistence type="predicted"/>